<proteinExistence type="predicted"/>
<dbReference type="PANTHER" id="PTHR32440">
    <property type="entry name" value="PHOSPHATASE DCR2-RELATED-RELATED"/>
    <property type="match status" value="1"/>
</dbReference>
<comment type="caution">
    <text evidence="1">The sequence shown here is derived from an EMBL/GenBank/DDBJ whole genome shotgun (WGS) entry which is preliminary data.</text>
</comment>
<accession>A0A8K1FGX7</accession>
<dbReference type="SUPFAM" id="SSF56300">
    <property type="entry name" value="Metallo-dependent phosphatases"/>
    <property type="match status" value="1"/>
</dbReference>
<dbReference type="InterPro" id="IPR029052">
    <property type="entry name" value="Metallo-depent_PP-like"/>
</dbReference>
<evidence type="ECO:0000313" key="1">
    <source>
        <dbReference type="EMBL" id="TMW58198.1"/>
    </source>
</evidence>
<dbReference type="OrthoDB" id="783096at2759"/>
<gene>
    <name evidence="1" type="ORF">Poli38472_011786</name>
</gene>
<protein>
    <submittedName>
        <fullName evidence="1">Uncharacterized protein</fullName>
    </submittedName>
</protein>
<dbReference type="EMBL" id="SPLM01000112">
    <property type="protein sequence ID" value="TMW58198.1"/>
    <property type="molecule type" value="Genomic_DNA"/>
</dbReference>
<dbReference type="Proteomes" id="UP000794436">
    <property type="component" value="Unassembled WGS sequence"/>
</dbReference>
<dbReference type="GO" id="GO:0016788">
    <property type="term" value="F:hydrolase activity, acting on ester bonds"/>
    <property type="evidence" value="ECO:0007669"/>
    <property type="project" value="TreeGrafter"/>
</dbReference>
<name>A0A8K1FGX7_PYTOL</name>
<organism evidence="1 2">
    <name type="scientific">Pythium oligandrum</name>
    <name type="common">Mycoparasitic fungus</name>
    <dbReference type="NCBI Taxonomy" id="41045"/>
    <lineage>
        <taxon>Eukaryota</taxon>
        <taxon>Sar</taxon>
        <taxon>Stramenopiles</taxon>
        <taxon>Oomycota</taxon>
        <taxon>Peronosporomycetes</taxon>
        <taxon>Pythiales</taxon>
        <taxon>Pythiaceae</taxon>
        <taxon>Pythium</taxon>
    </lineage>
</organism>
<evidence type="ECO:0000313" key="2">
    <source>
        <dbReference type="Proteomes" id="UP000794436"/>
    </source>
</evidence>
<sequence>MFFHIPLPEYPTDARSLRSGEHREYVQSSEVHSDLFSTLVELDEVKATFAGHDHVNEYCYKRESVQLCYGGGTGFGVAYGWKEGQRRARVIEWTVDSANKREIRSWKVLYGQIQQRVDEQVLYRG</sequence>
<dbReference type="PANTHER" id="PTHR32440:SF0">
    <property type="entry name" value="PHOSPHATASE DCR2-RELATED"/>
    <property type="match status" value="1"/>
</dbReference>
<dbReference type="GO" id="GO:0005737">
    <property type="term" value="C:cytoplasm"/>
    <property type="evidence" value="ECO:0007669"/>
    <property type="project" value="TreeGrafter"/>
</dbReference>
<reference evidence="1" key="1">
    <citation type="submission" date="2019-03" db="EMBL/GenBank/DDBJ databases">
        <title>Long read genome sequence of the mycoparasitic Pythium oligandrum ATCC 38472 isolated from sugarbeet rhizosphere.</title>
        <authorList>
            <person name="Gaulin E."/>
        </authorList>
    </citation>
    <scope>NUCLEOTIDE SEQUENCE</scope>
    <source>
        <strain evidence="1">ATCC 38472_TT</strain>
    </source>
</reference>
<keyword evidence="2" id="KW-1185">Reference proteome</keyword>
<dbReference type="AlphaFoldDB" id="A0A8K1FGX7"/>